<dbReference type="Pfam" id="PF21922">
    <property type="entry name" value="PBP_dimer_2"/>
    <property type="match status" value="1"/>
</dbReference>
<dbReference type="SUPFAM" id="SSF56601">
    <property type="entry name" value="beta-lactamase/transpeptidase-like"/>
    <property type="match status" value="1"/>
</dbReference>
<dbReference type="GO" id="GO:0071555">
    <property type="term" value="P:cell wall organization"/>
    <property type="evidence" value="ECO:0007669"/>
    <property type="project" value="TreeGrafter"/>
</dbReference>
<dbReference type="Proteomes" id="UP000591948">
    <property type="component" value="Unassembled WGS sequence"/>
</dbReference>
<dbReference type="InterPro" id="IPR054120">
    <property type="entry name" value="PBPA_dimer"/>
</dbReference>
<dbReference type="Gene3D" id="3.90.1310.10">
    <property type="entry name" value="Penicillin-binding protein 2a (Domain 2)"/>
    <property type="match status" value="1"/>
</dbReference>
<accession>A0A6V8P6V1</accession>
<dbReference type="EMBL" id="BLRY01000005">
    <property type="protein sequence ID" value="GFP26791.1"/>
    <property type="molecule type" value="Genomic_DNA"/>
</dbReference>
<keyword evidence="4" id="KW-1185">Reference proteome</keyword>
<dbReference type="InterPro" id="IPR012338">
    <property type="entry name" value="Beta-lactam/transpept-like"/>
</dbReference>
<dbReference type="GO" id="GO:0071972">
    <property type="term" value="F:peptidoglycan L,D-transpeptidase activity"/>
    <property type="evidence" value="ECO:0007669"/>
    <property type="project" value="TreeGrafter"/>
</dbReference>
<dbReference type="AlphaFoldDB" id="A0A6V8P6V1"/>
<proteinExistence type="predicted"/>
<feature type="domain" description="Penicillin-binding protein transpeptidase" evidence="1">
    <location>
        <begin position="156"/>
        <end position="460"/>
    </location>
</feature>
<evidence type="ECO:0000313" key="4">
    <source>
        <dbReference type="Proteomes" id="UP000591948"/>
    </source>
</evidence>
<dbReference type="GO" id="GO:0008658">
    <property type="term" value="F:penicillin binding"/>
    <property type="evidence" value="ECO:0007669"/>
    <property type="project" value="InterPro"/>
</dbReference>
<dbReference type="RefSeq" id="WP_176232981.1">
    <property type="nucleotide sequence ID" value="NZ_BLRY01000005.1"/>
</dbReference>
<dbReference type="SUPFAM" id="SSF56519">
    <property type="entry name" value="Penicillin binding protein dimerisation domain"/>
    <property type="match status" value="1"/>
</dbReference>
<evidence type="ECO:0000313" key="3">
    <source>
        <dbReference type="EMBL" id="GFP26791.1"/>
    </source>
</evidence>
<organism evidence="3 4">
    <name type="scientific">Candidatus Hakubella thermalkaliphila</name>
    <dbReference type="NCBI Taxonomy" id="2754717"/>
    <lineage>
        <taxon>Bacteria</taxon>
        <taxon>Bacillati</taxon>
        <taxon>Actinomycetota</taxon>
        <taxon>Actinomycetota incertae sedis</taxon>
        <taxon>Candidatus Hakubellales</taxon>
        <taxon>Candidatus Hakubellaceae</taxon>
        <taxon>Candidatus Hakubella</taxon>
    </lineage>
</organism>
<dbReference type="GO" id="GO:0005886">
    <property type="term" value="C:plasma membrane"/>
    <property type="evidence" value="ECO:0007669"/>
    <property type="project" value="TreeGrafter"/>
</dbReference>
<dbReference type="InterPro" id="IPR001460">
    <property type="entry name" value="PCN-bd_Tpept"/>
</dbReference>
<comment type="caution">
    <text evidence="3">The sequence shown here is derived from an EMBL/GenBank/DDBJ whole genome shotgun (WGS) entry which is preliminary data.</text>
</comment>
<name>A0A6V8P6V1_9ACTN</name>
<protein>
    <submittedName>
        <fullName evidence="3">Penicillin-binding protein A</fullName>
    </submittedName>
</protein>
<gene>
    <name evidence="3" type="ORF">HKBW3S33_00205</name>
</gene>
<sequence>MQIDRALTRIFFLFLFLFLLVAANLTYLQVIKASQLTHRQENPRELMQELSFKRGSIYSADGKILAQNIEEDGKFKRVYPYREIMEPFLGFASPIYWKSGVEKSFDQYLLQGLKDPWPLQLIKDLQDTPDEGDSLYLTIDSRLQEIAFASLDGQKGAILALDPQTGAILAMASRPSFDPNGLEENWEHLVKDKDSPLVNRPTDGLYAPGSVFKILTSAAALDSGSAGPGTIYECRESIVVYGNIIRNYGGKGYGNIDLTQAFKISCNTYFAQLALELGREHLKEYVKRFGFDRKSSFQFDAAASFFPDTTGMDDVELAWSGIGQGKLLVTPLQIAMVGLAMADQGRIMEPYLVQEIRDSQDSLVKRFEPRIYAQPISAQTAETVKAMMVKVVAEGTGRSAQIQGVSAAGKTGTAELGEGKKPHSWFVGFAPSEDPRILIAVIVESAGTGAEAAAPIFKKVASAYLGQ</sequence>
<dbReference type="PANTHER" id="PTHR30627:SF24">
    <property type="entry name" value="PENICILLIN-BINDING PROTEIN 4B"/>
    <property type="match status" value="1"/>
</dbReference>
<feature type="domain" description="Penicillin binding protein A dimerisation" evidence="2">
    <location>
        <begin position="54"/>
        <end position="117"/>
    </location>
</feature>
<dbReference type="Gene3D" id="3.40.710.10">
    <property type="entry name" value="DD-peptidase/beta-lactamase superfamily"/>
    <property type="match status" value="1"/>
</dbReference>
<dbReference type="InterPro" id="IPR050515">
    <property type="entry name" value="Beta-lactam/transpept"/>
</dbReference>
<reference evidence="3 4" key="1">
    <citation type="journal article" date="2020" name="Front. Microbiol.">
        <title>Single-cell genomics of novel Actinobacteria with the Wood-Ljungdahl pathway discovered in a serpentinizing system.</title>
        <authorList>
            <person name="Merino N."/>
            <person name="Kawai M."/>
            <person name="Boyd E.S."/>
            <person name="Colman D.R."/>
            <person name="McGlynn S.E."/>
            <person name="Nealson K.H."/>
            <person name="Kurokawa K."/>
            <person name="Hongoh Y."/>
        </authorList>
    </citation>
    <scope>NUCLEOTIDE SEQUENCE [LARGE SCALE GENOMIC DNA]</scope>
    <source>
        <strain evidence="3 4">S33</strain>
    </source>
</reference>
<evidence type="ECO:0000259" key="1">
    <source>
        <dbReference type="Pfam" id="PF00905"/>
    </source>
</evidence>
<dbReference type="InterPro" id="IPR036138">
    <property type="entry name" value="PBP_dimer_sf"/>
</dbReference>
<dbReference type="Pfam" id="PF00905">
    <property type="entry name" value="Transpeptidase"/>
    <property type="match status" value="1"/>
</dbReference>
<evidence type="ECO:0000259" key="2">
    <source>
        <dbReference type="Pfam" id="PF21922"/>
    </source>
</evidence>
<dbReference type="PANTHER" id="PTHR30627">
    <property type="entry name" value="PEPTIDOGLYCAN D,D-TRANSPEPTIDASE"/>
    <property type="match status" value="1"/>
</dbReference>